<feature type="transmembrane region" description="Helical" evidence="1">
    <location>
        <begin position="262"/>
        <end position="285"/>
    </location>
</feature>
<keyword evidence="2" id="KW-0808">Transferase</keyword>
<dbReference type="Proteomes" id="UP000199170">
    <property type="component" value="Unassembled WGS sequence"/>
</dbReference>
<keyword evidence="1" id="KW-0472">Membrane</keyword>
<keyword evidence="3" id="KW-1185">Reference proteome</keyword>
<keyword evidence="1" id="KW-0812">Transmembrane</keyword>
<dbReference type="OrthoDB" id="199516at2157"/>
<feature type="transmembrane region" description="Helical" evidence="1">
    <location>
        <begin position="202"/>
        <end position="225"/>
    </location>
</feature>
<feature type="transmembrane region" description="Helical" evidence="1">
    <location>
        <begin position="231"/>
        <end position="250"/>
    </location>
</feature>
<reference evidence="3" key="1">
    <citation type="submission" date="2016-10" db="EMBL/GenBank/DDBJ databases">
        <authorList>
            <person name="Varghese N."/>
            <person name="Submissions S."/>
        </authorList>
    </citation>
    <scope>NUCLEOTIDE SEQUENCE [LARGE SCALE GENOMIC DNA]</scope>
    <source>
        <strain evidence="3">CGMCC 1.10118</strain>
    </source>
</reference>
<feature type="transmembrane region" description="Helical" evidence="1">
    <location>
        <begin position="12"/>
        <end position="31"/>
    </location>
</feature>
<dbReference type="RefSeq" id="WP_089767182.1">
    <property type="nucleotide sequence ID" value="NZ_FNPB01000006.1"/>
</dbReference>
<accession>A0A1H3GZQ0</accession>
<name>A0A1H3GZQ0_9EURY</name>
<feature type="transmembrane region" description="Helical" evidence="1">
    <location>
        <begin position="158"/>
        <end position="181"/>
    </location>
</feature>
<dbReference type="AlphaFoldDB" id="A0A1H3GZQ0"/>
<gene>
    <name evidence="2" type="ORF">SAMN04487946_10675</name>
</gene>
<dbReference type="GO" id="GO:0016740">
    <property type="term" value="F:transferase activity"/>
    <property type="evidence" value="ECO:0007669"/>
    <property type="project" value="UniProtKB-KW"/>
</dbReference>
<protein>
    <submittedName>
        <fullName evidence="2">4-hydroxybenzoate polyprenyltransferase</fullName>
    </submittedName>
</protein>
<proteinExistence type="predicted"/>
<feature type="transmembrane region" description="Helical" evidence="1">
    <location>
        <begin position="37"/>
        <end position="57"/>
    </location>
</feature>
<keyword evidence="1" id="KW-1133">Transmembrane helix</keyword>
<feature type="transmembrane region" description="Helical" evidence="1">
    <location>
        <begin position="134"/>
        <end position="152"/>
    </location>
</feature>
<dbReference type="STRING" id="660517.SAMN04487946_10675"/>
<sequence length="293" mass="29737">MSRVTGGLLAYVRPTFMLPAVGMSVYAAVLAPGERLALPAATLHAFAAGAALYVAHLRDGYVDGHHRGEETPRLSVPAFRWAIRLGAGLVLALAAALGSIATPIAGLSVLGLLALALAHAPYLDQHPVTVTVDYPLGIALVVIGGYATQSAIDSRVLAVAAAFFGLLAGIKISIDALDADFDRSIDKQTIPVRFGSVAADRIAAGIFGATAVWTVAIAVAGVVGVLTIDPLLALAAAVGPLGCLGAAVTTDDERTVRLQMGLTYAFAASLFFAVCNGRCVGAALLRSAGLGLG</sequence>
<organism evidence="2 3">
    <name type="scientific">Halobellus clavatus</name>
    <dbReference type="NCBI Taxonomy" id="660517"/>
    <lineage>
        <taxon>Archaea</taxon>
        <taxon>Methanobacteriati</taxon>
        <taxon>Methanobacteriota</taxon>
        <taxon>Stenosarchaea group</taxon>
        <taxon>Halobacteria</taxon>
        <taxon>Halobacteriales</taxon>
        <taxon>Haloferacaceae</taxon>
        <taxon>Halobellus</taxon>
    </lineage>
</organism>
<dbReference type="EMBL" id="FNPB01000006">
    <property type="protein sequence ID" value="SDY08762.1"/>
    <property type="molecule type" value="Genomic_DNA"/>
</dbReference>
<evidence type="ECO:0000313" key="3">
    <source>
        <dbReference type="Proteomes" id="UP000199170"/>
    </source>
</evidence>
<evidence type="ECO:0000313" key="2">
    <source>
        <dbReference type="EMBL" id="SDY08762.1"/>
    </source>
</evidence>
<evidence type="ECO:0000256" key="1">
    <source>
        <dbReference type="SAM" id="Phobius"/>
    </source>
</evidence>